<evidence type="ECO:0008006" key="8">
    <source>
        <dbReference type="Google" id="ProtNLM"/>
    </source>
</evidence>
<organism evidence="6 7">
    <name type="scientific">candidate division CPR1 bacterium GW2011_GWA2_42_17</name>
    <dbReference type="NCBI Taxonomy" id="1618341"/>
    <lineage>
        <taxon>Bacteria</taxon>
        <taxon>candidate division CPR1</taxon>
    </lineage>
</organism>
<evidence type="ECO:0000256" key="2">
    <source>
        <dbReference type="ARBA" id="ARBA00022692"/>
    </source>
</evidence>
<feature type="transmembrane region" description="Helical" evidence="5">
    <location>
        <begin position="33"/>
        <end position="50"/>
    </location>
</feature>
<keyword evidence="4 5" id="KW-0472">Membrane</keyword>
<evidence type="ECO:0000256" key="1">
    <source>
        <dbReference type="ARBA" id="ARBA00004141"/>
    </source>
</evidence>
<evidence type="ECO:0000313" key="7">
    <source>
        <dbReference type="Proteomes" id="UP000034875"/>
    </source>
</evidence>
<dbReference type="InterPro" id="IPR019109">
    <property type="entry name" value="MamF_MmsF"/>
</dbReference>
<dbReference type="EMBL" id="LCCZ01000049">
    <property type="protein sequence ID" value="KKS42008.1"/>
    <property type="molecule type" value="Genomic_DNA"/>
</dbReference>
<dbReference type="Proteomes" id="UP000034875">
    <property type="component" value="Unassembled WGS sequence"/>
</dbReference>
<evidence type="ECO:0000256" key="4">
    <source>
        <dbReference type="ARBA" id="ARBA00023136"/>
    </source>
</evidence>
<sequence length="119" mass="13624">MIQRSFKPSKIIRKNKLINIYMANQQVSQDSKLFAALSYLWLLSVVMLFLKKDDEFVKFHAKQGTVIFAVSIILWFIPILGWMLQVAVLIAVVIGFLKAYSGEKYKMPVIGDLADKINI</sequence>
<name>A0A0G1BX70_9BACT</name>
<keyword evidence="3 5" id="KW-1133">Transmembrane helix</keyword>
<gene>
    <name evidence="6" type="ORF">UV05_C0049G0007</name>
</gene>
<comment type="caution">
    <text evidence="6">The sequence shown here is derived from an EMBL/GenBank/DDBJ whole genome shotgun (WGS) entry which is preliminary data.</text>
</comment>
<evidence type="ECO:0000256" key="5">
    <source>
        <dbReference type="SAM" id="Phobius"/>
    </source>
</evidence>
<dbReference type="Pfam" id="PF09685">
    <property type="entry name" value="MamF_MmsF"/>
    <property type="match status" value="1"/>
</dbReference>
<proteinExistence type="predicted"/>
<dbReference type="PANTHER" id="PTHR36460">
    <property type="entry name" value="UPF0132 DOMAIN PROTEIN (AFU_ORTHOLOGUE AFUA_3G10255)"/>
    <property type="match status" value="1"/>
</dbReference>
<protein>
    <recommendedName>
        <fullName evidence="8">Chloroplast import component protein (Tic20)</fullName>
    </recommendedName>
</protein>
<feature type="transmembrane region" description="Helical" evidence="5">
    <location>
        <begin position="66"/>
        <end position="97"/>
    </location>
</feature>
<dbReference type="GO" id="GO:0016020">
    <property type="term" value="C:membrane"/>
    <property type="evidence" value="ECO:0007669"/>
    <property type="project" value="UniProtKB-SubCell"/>
</dbReference>
<evidence type="ECO:0000313" key="6">
    <source>
        <dbReference type="EMBL" id="KKS42008.1"/>
    </source>
</evidence>
<evidence type="ECO:0000256" key="3">
    <source>
        <dbReference type="ARBA" id="ARBA00022989"/>
    </source>
</evidence>
<dbReference type="AlphaFoldDB" id="A0A0G1BX70"/>
<dbReference type="PANTHER" id="PTHR36460:SF1">
    <property type="entry name" value="UPF0132 DOMAIN PROTEIN (AFU_ORTHOLOGUE AFUA_3G10255)"/>
    <property type="match status" value="1"/>
</dbReference>
<comment type="subcellular location">
    <subcellularLocation>
        <location evidence="1">Membrane</location>
        <topology evidence="1">Multi-pass membrane protein</topology>
    </subcellularLocation>
</comment>
<keyword evidence="2 5" id="KW-0812">Transmembrane</keyword>
<reference evidence="6 7" key="1">
    <citation type="journal article" date="2015" name="Nature">
        <title>rRNA introns, odd ribosomes, and small enigmatic genomes across a large radiation of phyla.</title>
        <authorList>
            <person name="Brown C.T."/>
            <person name="Hug L.A."/>
            <person name="Thomas B.C."/>
            <person name="Sharon I."/>
            <person name="Castelle C.J."/>
            <person name="Singh A."/>
            <person name="Wilkins M.J."/>
            <person name="Williams K.H."/>
            <person name="Banfield J.F."/>
        </authorList>
    </citation>
    <scope>NUCLEOTIDE SEQUENCE [LARGE SCALE GENOMIC DNA]</scope>
</reference>
<accession>A0A0G1BX70</accession>